<dbReference type="InterPro" id="IPR042241">
    <property type="entry name" value="GCP_C_sf"/>
</dbReference>
<evidence type="ECO:0000313" key="10">
    <source>
        <dbReference type="Proteomes" id="UP000028045"/>
    </source>
</evidence>
<name>A0A084AJS7_STACB</name>
<evidence type="ECO:0000259" key="7">
    <source>
        <dbReference type="Pfam" id="PF04130"/>
    </source>
</evidence>
<keyword evidence="2 5" id="KW-0963">Cytoplasm</keyword>
<dbReference type="GO" id="GO:0031122">
    <property type="term" value="P:cytoplasmic microtubule organization"/>
    <property type="evidence" value="ECO:0007669"/>
    <property type="project" value="TreeGrafter"/>
</dbReference>
<dbReference type="Proteomes" id="UP000028045">
    <property type="component" value="Unassembled WGS sequence"/>
</dbReference>
<feature type="domain" description="Gamma tubulin complex component C-terminal" evidence="7">
    <location>
        <begin position="587"/>
        <end position="938"/>
    </location>
</feature>
<dbReference type="GO" id="GO:0051321">
    <property type="term" value="P:meiotic cell cycle"/>
    <property type="evidence" value="ECO:0007669"/>
    <property type="project" value="TreeGrafter"/>
</dbReference>
<protein>
    <recommendedName>
        <fullName evidence="5">Spindle pole body component</fullName>
    </recommendedName>
</protein>
<dbReference type="InterPro" id="IPR041470">
    <property type="entry name" value="GCP_N"/>
</dbReference>
<dbReference type="GO" id="GO:0000278">
    <property type="term" value="P:mitotic cell cycle"/>
    <property type="evidence" value="ECO:0007669"/>
    <property type="project" value="TreeGrafter"/>
</dbReference>
<dbReference type="GO" id="GO:0051011">
    <property type="term" value="F:microtubule minus-end binding"/>
    <property type="evidence" value="ECO:0007669"/>
    <property type="project" value="TreeGrafter"/>
</dbReference>
<dbReference type="GO" id="GO:0051225">
    <property type="term" value="P:spindle assembly"/>
    <property type="evidence" value="ECO:0007669"/>
    <property type="project" value="TreeGrafter"/>
</dbReference>
<dbReference type="PANTHER" id="PTHR19302:SF70">
    <property type="entry name" value="GAMMA-TUBULIN COMPLEX COMPONENT 6"/>
    <property type="match status" value="1"/>
</dbReference>
<dbReference type="GO" id="GO:0005816">
    <property type="term" value="C:spindle pole body"/>
    <property type="evidence" value="ECO:0007669"/>
    <property type="project" value="UniProtKB-ARBA"/>
</dbReference>
<keyword evidence="4 5" id="KW-0206">Cytoskeleton</keyword>
<proteinExistence type="inferred from homology"/>
<comment type="subcellular location">
    <subcellularLocation>
        <location evidence="5">Cytoplasm</location>
        <location evidence="5">Cytoskeleton</location>
        <location evidence="5">Microtubule organizing center</location>
    </subcellularLocation>
</comment>
<feature type="domain" description="Gamma tubulin complex component protein N-terminal" evidence="8">
    <location>
        <begin position="172"/>
        <end position="429"/>
    </location>
</feature>
<comment type="similarity">
    <text evidence="1 5">Belongs to the TUBGCP family.</text>
</comment>
<evidence type="ECO:0000256" key="5">
    <source>
        <dbReference type="RuleBase" id="RU363050"/>
    </source>
</evidence>
<reference evidence="9 10" key="1">
    <citation type="journal article" date="2014" name="BMC Genomics">
        <title>Comparative genome sequencing reveals chemotype-specific gene clusters in the toxigenic black mold Stachybotrys.</title>
        <authorList>
            <person name="Semeiks J."/>
            <person name="Borek D."/>
            <person name="Otwinowski Z."/>
            <person name="Grishin N.V."/>
        </authorList>
    </citation>
    <scope>NUCLEOTIDE SEQUENCE [LARGE SCALE GENOMIC DNA]</scope>
    <source>
        <strain evidence="10">CBS 109288 / IBT 7711</strain>
    </source>
</reference>
<dbReference type="Pfam" id="PF17681">
    <property type="entry name" value="GCP_N_terminal"/>
    <property type="match status" value="1"/>
</dbReference>
<dbReference type="InterPro" id="IPR007259">
    <property type="entry name" value="GCP"/>
</dbReference>
<feature type="region of interest" description="Disordered" evidence="6">
    <location>
        <begin position="75"/>
        <end position="96"/>
    </location>
</feature>
<evidence type="ECO:0000256" key="4">
    <source>
        <dbReference type="ARBA" id="ARBA00023212"/>
    </source>
</evidence>
<evidence type="ECO:0000259" key="8">
    <source>
        <dbReference type="Pfam" id="PF17681"/>
    </source>
</evidence>
<gene>
    <name evidence="9" type="ORF">S7711_08235</name>
</gene>
<dbReference type="FunFam" id="1.20.120.1900:FF:000013">
    <property type="entry name" value="Spindle pole body component"/>
    <property type="match status" value="1"/>
</dbReference>
<dbReference type="PANTHER" id="PTHR19302">
    <property type="entry name" value="GAMMA TUBULIN COMPLEX PROTEIN"/>
    <property type="match status" value="1"/>
</dbReference>
<sequence length="946" mass="105598">MAGKRNEPDVFAIPDFWQTSHWLEGIGPASDAQFFSQQLNHALEKEAALLVPLAPSVSDHHGFFKVPFESGGGDGATAAAPSLAESEPTSDESSESLPDLWLDLQATSRQATQALGFQTWQDFLARTAPTYRPTLISEAGPEAYDALLKWNRDPLQLGNAQIPVVKMQAYLSSLLALALGRESVLFAKDTQGTSFKPVLPNMRVSGVSQQALQGLEKDCLSCGSAFLALRSFVHSTYARQAERCGIALASASSLVLHSIQEHVLVHLSRPRSPLQLQSMVQAITTILTPFRALTPHVGRGLTDEDLMSFVFDLASAAEHNDEFVHRLLGEILQTISQPWLRFVEEWIGTRREAGVPLTKLDPGTAKGFIKIESRVHVDDFGEEVEEPDFTLDYKRIPRFVSDELASSIFETGRNLRFIRTSHPHHALAQPGIFESQNPPAAAWAYTWDAIEQLEQRVAAYRESLLLALRRGPSDTIPAESCPVAPGTTGTLGVFGLDQDEIEANLLDSMEQLAQPPSRARTRESAGESLRILVQRRLRGGVTADARGAASTPAWSLLSNLSFGSIVATQARVINLESLRLLFKAHRLRDHLRLQHAFHMLGNGNFCSRLSHALFDPDLESAERRAGVAMHGDTMGLRLGRRESWPPASSELRLALMGVLVESYEAHDSSPHQRSQEQSDLPGDLSFAVRDLSTEEINKCMNADSLEALDFLRLSYQTPTELASVITPSLLKQYDRIFKHLLRVLRMMHVVNQLFRDAKTEESSWKDQDAVTCRFEFEARHFVTSIFAYFLDHGVGLPWWAFERKLDELEVRLAQSDHEHLTDEQPSPGYVLSQHVQTLDQITSALFLRKRQLPVLKLLEDVFNIILIYAQESRATTTDRNLKAERTAPSVLYREFKKKVNIFITVCRGLTEKSQMASGAGDGNMVSQLLVKLDLFEHYAKRHSRHK</sequence>
<dbReference type="Pfam" id="PF04130">
    <property type="entry name" value="GCP_C_terminal"/>
    <property type="match status" value="1"/>
</dbReference>
<dbReference type="GO" id="GO:0007020">
    <property type="term" value="P:microtubule nucleation"/>
    <property type="evidence" value="ECO:0007669"/>
    <property type="project" value="InterPro"/>
</dbReference>
<dbReference type="GO" id="GO:0005874">
    <property type="term" value="C:microtubule"/>
    <property type="evidence" value="ECO:0007669"/>
    <property type="project" value="UniProtKB-KW"/>
</dbReference>
<dbReference type="InterPro" id="IPR040457">
    <property type="entry name" value="GCP_C"/>
</dbReference>
<dbReference type="Gene3D" id="1.20.120.1900">
    <property type="entry name" value="Gamma-tubulin complex, C-terminal domain"/>
    <property type="match status" value="1"/>
</dbReference>
<evidence type="ECO:0000256" key="6">
    <source>
        <dbReference type="SAM" id="MobiDB-lite"/>
    </source>
</evidence>
<keyword evidence="10" id="KW-1185">Reference proteome</keyword>
<dbReference type="GO" id="GO:0043015">
    <property type="term" value="F:gamma-tubulin binding"/>
    <property type="evidence" value="ECO:0007669"/>
    <property type="project" value="InterPro"/>
</dbReference>
<dbReference type="GO" id="GO:0000930">
    <property type="term" value="C:gamma-tubulin complex"/>
    <property type="evidence" value="ECO:0007669"/>
    <property type="project" value="UniProtKB-ARBA"/>
</dbReference>
<organism evidence="9 10">
    <name type="scientific">Stachybotrys chartarum (strain CBS 109288 / IBT 7711)</name>
    <name type="common">Toxic black mold</name>
    <name type="synonym">Stilbospora chartarum</name>
    <dbReference type="NCBI Taxonomy" id="1280523"/>
    <lineage>
        <taxon>Eukaryota</taxon>
        <taxon>Fungi</taxon>
        <taxon>Dikarya</taxon>
        <taxon>Ascomycota</taxon>
        <taxon>Pezizomycotina</taxon>
        <taxon>Sordariomycetes</taxon>
        <taxon>Hypocreomycetidae</taxon>
        <taxon>Hypocreales</taxon>
        <taxon>Stachybotryaceae</taxon>
        <taxon>Stachybotrys</taxon>
    </lineage>
</organism>
<dbReference type="HOGENOM" id="CLU_006331_0_0_1"/>
<evidence type="ECO:0000313" key="9">
    <source>
        <dbReference type="EMBL" id="KEY65556.1"/>
    </source>
</evidence>
<dbReference type="EMBL" id="KL648697">
    <property type="protein sequence ID" value="KEY65556.1"/>
    <property type="molecule type" value="Genomic_DNA"/>
</dbReference>
<dbReference type="GO" id="GO:0000922">
    <property type="term" value="C:spindle pole"/>
    <property type="evidence" value="ECO:0007669"/>
    <property type="project" value="InterPro"/>
</dbReference>
<evidence type="ECO:0000256" key="1">
    <source>
        <dbReference type="ARBA" id="ARBA00010337"/>
    </source>
</evidence>
<dbReference type="OrthoDB" id="775571at2759"/>
<accession>A0A084AJS7</accession>
<evidence type="ECO:0000256" key="3">
    <source>
        <dbReference type="ARBA" id="ARBA00022701"/>
    </source>
</evidence>
<dbReference type="AlphaFoldDB" id="A0A084AJS7"/>
<keyword evidence="3 5" id="KW-0493">Microtubule</keyword>
<evidence type="ECO:0000256" key="2">
    <source>
        <dbReference type="ARBA" id="ARBA00022490"/>
    </source>
</evidence>